<dbReference type="Proteomes" id="UP001196413">
    <property type="component" value="Unassembled WGS sequence"/>
</dbReference>
<evidence type="ECO:0000259" key="2">
    <source>
        <dbReference type="Pfam" id="PF25082"/>
    </source>
</evidence>
<organism evidence="3 4">
    <name type="scientific">Parelaphostrongylus tenuis</name>
    <name type="common">Meningeal worm</name>
    <dbReference type="NCBI Taxonomy" id="148309"/>
    <lineage>
        <taxon>Eukaryota</taxon>
        <taxon>Metazoa</taxon>
        <taxon>Ecdysozoa</taxon>
        <taxon>Nematoda</taxon>
        <taxon>Chromadorea</taxon>
        <taxon>Rhabditida</taxon>
        <taxon>Rhabditina</taxon>
        <taxon>Rhabditomorpha</taxon>
        <taxon>Strongyloidea</taxon>
        <taxon>Metastrongylidae</taxon>
        <taxon>Parelaphostrongylus</taxon>
    </lineage>
</organism>
<reference evidence="3" key="1">
    <citation type="submission" date="2021-06" db="EMBL/GenBank/DDBJ databases">
        <title>Parelaphostrongylus tenuis whole genome reference sequence.</title>
        <authorList>
            <person name="Garwood T.J."/>
            <person name="Larsen P.A."/>
            <person name="Fountain-Jones N.M."/>
            <person name="Garbe J.R."/>
            <person name="Macchietto M.G."/>
            <person name="Kania S.A."/>
            <person name="Gerhold R.W."/>
            <person name="Richards J.E."/>
            <person name="Wolf T.M."/>
        </authorList>
    </citation>
    <scope>NUCLEOTIDE SEQUENCE</scope>
    <source>
        <strain evidence="3">MNPRO001-30</strain>
        <tissue evidence="3">Meninges</tissue>
    </source>
</reference>
<dbReference type="AlphaFoldDB" id="A0AAD5M0X4"/>
<dbReference type="InterPro" id="IPR017379">
    <property type="entry name" value="GIPC1/2/3"/>
</dbReference>
<feature type="region of interest" description="Disordered" evidence="1">
    <location>
        <begin position="68"/>
        <end position="98"/>
    </location>
</feature>
<feature type="domain" description="GIPC GH2" evidence="2">
    <location>
        <begin position="2"/>
        <end position="65"/>
    </location>
</feature>
<accession>A0AAD5M0X4</accession>
<keyword evidence="4" id="KW-1185">Reference proteome</keyword>
<sequence>MIGRLNEILDSYLGVQDDQMAQTLWELALSCETLPDMNKAVRESQLSVFDFPDELIFDMWGVVSDSRRVRDNQSKGKPKEKTKLLRRHEELPLMPLSS</sequence>
<comment type="caution">
    <text evidence="3">The sequence shown here is derived from an EMBL/GenBank/DDBJ whole genome shotgun (WGS) entry which is preliminary data.</text>
</comment>
<dbReference type="InterPro" id="IPR055349">
    <property type="entry name" value="GH2_GIPC"/>
</dbReference>
<protein>
    <recommendedName>
        <fullName evidence="2">GIPC GH2 domain-containing protein</fullName>
    </recommendedName>
</protein>
<evidence type="ECO:0000313" key="3">
    <source>
        <dbReference type="EMBL" id="KAJ1348563.1"/>
    </source>
</evidence>
<dbReference type="Pfam" id="PF25082">
    <property type="entry name" value="GIPC1_GH2"/>
    <property type="match status" value="1"/>
</dbReference>
<evidence type="ECO:0000313" key="4">
    <source>
        <dbReference type="Proteomes" id="UP001196413"/>
    </source>
</evidence>
<name>A0AAD5M0X4_PARTN</name>
<proteinExistence type="predicted"/>
<dbReference type="EMBL" id="JAHQIW010000518">
    <property type="protein sequence ID" value="KAJ1348563.1"/>
    <property type="molecule type" value="Genomic_DNA"/>
</dbReference>
<evidence type="ECO:0000256" key="1">
    <source>
        <dbReference type="SAM" id="MobiDB-lite"/>
    </source>
</evidence>
<dbReference type="PANTHER" id="PTHR12259">
    <property type="entry name" value="RGS-GAIP INTERACTING PROTEIN GIPC"/>
    <property type="match status" value="1"/>
</dbReference>
<feature type="compositionally biased region" description="Basic and acidic residues" evidence="1">
    <location>
        <begin position="68"/>
        <end position="91"/>
    </location>
</feature>
<gene>
    <name evidence="3" type="ORF">KIN20_003895</name>
</gene>
<dbReference type="PANTHER" id="PTHR12259:SF1">
    <property type="entry name" value="GH21964P"/>
    <property type="match status" value="1"/>
</dbReference>